<comment type="similarity">
    <text evidence="1">Belongs to the UPF0213 family.</text>
</comment>
<name>A0A7W9ESF7_9SPHN</name>
<dbReference type="InterPro" id="IPR050190">
    <property type="entry name" value="UPF0213_domain"/>
</dbReference>
<dbReference type="SUPFAM" id="SSF82771">
    <property type="entry name" value="GIY-YIG endonuclease"/>
    <property type="match status" value="1"/>
</dbReference>
<dbReference type="PANTHER" id="PTHR34477:SF5">
    <property type="entry name" value="BSL5627 PROTEIN"/>
    <property type="match status" value="1"/>
</dbReference>
<dbReference type="InterPro" id="IPR000305">
    <property type="entry name" value="GIY-YIG_endonuc"/>
</dbReference>
<keyword evidence="3" id="KW-0255">Endonuclease</keyword>
<sequence>MKRAHVYIMTNKPMGVLYIGVTNNLPARILAHRSGTGSEFCRKWHLTRLVHAEPFDRIDEAIVREKALKKWQRVWKLRLISEANPEWTDLFGLINR</sequence>
<evidence type="ECO:0000313" key="3">
    <source>
        <dbReference type="EMBL" id="MBB5706891.1"/>
    </source>
</evidence>
<dbReference type="PANTHER" id="PTHR34477">
    <property type="entry name" value="UPF0213 PROTEIN YHBQ"/>
    <property type="match status" value="1"/>
</dbReference>
<dbReference type="Gene3D" id="3.40.1440.10">
    <property type="entry name" value="GIY-YIG endonuclease"/>
    <property type="match status" value="1"/>
</dbReference>
<keyword evidence="3" id="KW-0540">Nuclease</keyword>
<dbReference type="GO" id="GO:0004519">
    <property type="term" value="F:endonuclease activity"/>
    <property type="evidence" value="ECO:0007669"/>
    <property type="project" value="UniProtKB-KW"/>
</dbReference>
<dbReference type="EMBL" id="JACIJH010000006">
    <property type="protein sequence ID" value="MBB5706891.1"/>
    <property type="molecule type" value="Genomic_DNA"/>
</dbReference>
<dbReference type="Pfam" id="PF01541">
    <property type="entry name" value="GIY-YIG"/>
    <property type="match status" value="1"/>
</dbReference>
<comment type="caution">
    <text evidence="3">The sequence shown here is derived from an EMBL/GenBank/DDBJ whole genome shotgun (WGS) entry which is preliminary data.</text>
</comment>
<dbReference type="InterPro" id="IPR035901">
    <property type="entry name" value="GIY-YIG_endonuc_sf"/>
</dbReference>
<feature type="domain" description="GIY-YIG" evidence="2">
    <location>
        <begin position="2"/>
        <end position="79"/>
    </location>
</feature>
<accession>A0A7W9ESF7</accession>
<evidence type="ECO:0000313" key="4">
    <source>
        <dbReference type="Proteomes" id="UP000537161"/>
    </source>
</evidence>
<keyword evidence="4" id="KW-1185">Reference proteome</keyword>
<evidence type="ECO:0000256" key="1">
    <source>
        <dbReference type="ARBA" id="ARBA00007435"/>
    </source>
</evidence>
<organism evidence="3 4">
    <name type="scientific">Sphingopyxis panaciterrulae</name>
    <dbReference type="NCBI Taxonomy" id="462372"/>
    <lineage>
        <taxon>Bacteria</taxon>
        <taxon>Pseudomonadati</taxon>
        <taxon>Pseudomonadota</taxon>
        <taxon>Alphaproteobacteria</taxon>
        <taxon>Sphingomonadales</taxon>
        <taxon>Sphingomonadaceae</taxon>
        <taxon>Sphingopyxis</taxon>
    </lineage>
</organism>
<evidence type="ECO:0000259" key="2">
    <source>
        <dbReference type="PROSITE" id="PS50164"/>
    </source>
</evidence>
<proteinExistence type="inferred from homology"/>
<dbReference type="SMART" id="SM00465">
    <property type="entry name" value="GIYc"/>
    <property type="match status" value="1"/>
</dbReference>
<dbReference type="PROSITE" id="PS50164">
    <property type="entry name" value="GIY_YIG"/>
    <property type="match status" value="1"/>
</dbReference>
<dbReference type="CDD" id="cd10448">
    <property type="entry name" value="GIY-YIG_unchar_3"/>
    <property type="match status" value="1"/>
</dbReference>
<dbReference type="AlphaFoldDB" id="A0A7W9ESF7"/>
<gene>
    <name evidence="3" type="ORF">FHR21_002250</name>
</gene>
<dbReference type="Proteomes" id="UP000537161">
    <property type="component" value="Unassembled WGS sequence"/>
</dbReference>
<protein>
    <submittedName>
        <fullName evidence="3">Putative endonuclease</fullName>
    </submittedName>
</protein>
<reference evidence="3 4" key="1">
    <citation type="submission" date="2020-08" db="EMBL/GenBank/DDBJ databases">
        <title>Genomic Encyclopedia of Type Strains, Phase IV (KMG-IV): sequencing the most valuable type-strain genomes for metagenomic binning, comparative biology and taxonomic classification.</title>
        <authorList>
            <person name="Goeker M."/>
        </authorList>
    </citation>
    <scope>NUCLEOTIDE SEQUENCE [LARGE SCALE GENOMIC DNA]</scope>
    <source>
        <strain evidence="3 4">DSM 27163</strain>
    </source>
</reference>
<dbReference type="RefSeq" id="WP_246427170.1">
    <property type="nucleotide sequence ID" value="NZ_JACIJH010000006.1"/>
</dbReference>
<keyword evidence="3" id="KW-0378">Hydrolase</keyword>